<dbReference type="Proteomes" id="UP000676194">
    <property type="component" value="Chromosome"/>
</dbReference>
<reference evidence="2" key="1">
    <citation type="submission" date="2021-05" db="EMBL/GenBank/DDBJ databases">
        <title>Complete genome sequence of the cellulolytic planctomycete Telmatocola sphagniphila SP2T and characterization of the first cellulase from planctomycetes.</title>
        <authorList>
            <person name="Rakitin A.L."/>
            <person name="Beletsky A.V."/>
            <person name="Naumoff D.G."/>
            <person name="Kulichevskaya I.S."/>
            <person name="Mardanov A.V."/>
            <person name="Ravin N.V."/>
            <person name="Dedysh S.N."/>
        </authorList>
    </citation>
    <scope>NUCLEOTIDE SEQUENCE</scope>
    <source>
        <strain evidence="2">SP2T</strain>
    </source>
</reference>
<evidence type="ECO:0008006" key="4">
    <source>
        <dbReference type="Google" id="ProtNLM"/>
    </source>
</evidence>
<dbReference type="RefSeq" id="WP_213498211.1">
    <property type="nucleotide sequence ID" value="NZ_CP074694.1"/>
</dbReference>
<gene>
    <name evidence="2" type="ORF">KIH39_05245</name>
</gene>
<evidence type="ECO:0000256" key="1">
    <source>
        <dbReference type="SAM" id="Phobius"/>
    </source>
</evidence>
<organism evidence="2 3">
    <name type="scientific">Telmatocola sphagniphila</name>
    <dbReference type="NCBI Taxonomy" id="1123043"/>
    <lineage>
        <taxon>Bacteria</taxon>
        <taxon>Pseudomonadati</taxon>
        <taxon>Planctomycetota</taxon>
        <taxon>Planctomycetia</taxon>
        <taxon>Gemmatales</taxon>
        <taxon>Gemmataceae</taxon>
    </lineage>
</organism>
<keyword evidence="1" id="KW-1133">Transmembrane helix</keyword>
<dbReference type="EMBL" id="CP074694">
    <property type="protein sequence ID" value="QVL33321.1"/>
    <property type="molecule type" value="Genomic_DNA"/>
</dbReference>
<dbReference type="KEGG" id="tsph:KIH39_05245"/>
<accession>A0A8E6B8Y7</accession>
<keyword evidence="1" id="KW-0812">Transmembrane</keyword>
<dbReference type="InterPro" id="IPR035965">
    <property type="entry name" value="PAS-like_dom_sf"/>
</dbReference>
<keyword evidence="3" id="KW-1185">Reference proteome</keyword>
<name>A0A8E6B8Y7_9BACT</name>
<feature type="transmembrane region" description="Helical" evidence="1">
    <location>
        <begin position="34"/>
        <end position="51"/>
    </location>
</feature>
<sequence>MFSVRIGFLAAIPLLTALLWFVLPADLRSEKGIFLTSGLASILILACGLFLTRTVETFRTWVQNDVLNVPEKKRDPLFGPAKLRYLDLVRDRDQALQERQVVLDAVDSHLIALNLLMGVKQSAARGLDSLPGSLTELRNLLQTLRSRMQVNQSLLQGIPVPVVVTDDQGRLLSMNQLGEKCLALNPGNMAARNIDEFLVMPNGKASALARSEVHTDLAELSLSGQKKPIRFFHGKVPHPERKNLSCWVITDRSQELAEKDSMVSNAAKEARLSTLQQLIRDNLVAELPLAETLQAKCRLALGEVKQSADKSQLISRIGGIRQDLDQWMGRLRLWESLYRVEWTELDSLDLNEITAEEVLQDSIRSLSSLTSAKRVTIQVANKGAGWLCADSSGLFNALRGLLEFAIRASSGERVEVRVDKLPGTAELSEGWVVYEVLGEWKKDWLPAIADGEFDWESLLVEQPGREALLGYLVAARVSRTLNGFLRAEESPDGRRIFGLYVPTRLPEQKVVQAGLEIGPIEELCLGWKLGMAV</sequence>
<evidence type="ECO:0000313" key="3">
    <source>
        <dbReference type="Proteomes" id="UP000676194"/>
    </source>
</evidence>
<protein>
    <recommendedName>
        <fullName evidence="4">PAS domain-containing protein</fullName>
    </recommendedName>
</protein>
<dbReference type="SUPFAM" id="SSF55785">
    <property type="entry name" value="PYP-like sensor domain (PAS domain)"/>
    <property type="match status" value="1"/>
</dbReference>
<keyword evidence="1" id="KW-0472">Membrane</keyword>
<evidence type="ECO:0000313" key="2">
    <source>
        <dbReference type="EMBL" id="QVL33321.1"/>
    </source>
</evidence>
<proteinExistence type="predicted"/>
<dbReference type="AlphaFoldDB" id="A0A8E6B8Y7"/>